<evidence type="ECO:0000313" key="2">
    <source>
        <dbReference type="Proteomes" id="UP000054815"/>
    </source>
</evidence>
<dbReference type="AlphaFoldDB" id="A0A0V0XFA6"/>
<proteinExistence type="predicted"/>
<comment type="caution">
    <text evidence="1">The sequence shown here is derived from an EMBL/GenBank/DDBJ whole genome shotgun (WGS) entry which is preliminary data.</text>
</comment>
<protein>
    <submittedName>
        <fullName evidence="1">Uncharacterized protein</fullName>
    </submittedName>
</protein>
<accession>A0A0V0XFA6</accession>
<gene>
    <name evidence="1" type="ORF">T4E_9604</name>
</gene>
<organism evidence="1 2">
    <name type="scientific">Trichinella pseudospiralis</name>
    <name type="common">Parasitic roundworm</name>
    <dbReference type="NCBI Taxonomy" id="6337"/>
    <lineage>
        <taxon>Eukaryota</taxon>
        <taxon>Metazoa</taxon>
        <taxon>Ecdysozoa</taxon>
        <taxon>Nematoda</taxon>
        <taxon>Enoplea</taxon>
        <taxon>Dorylaimia</taxon>
        <taxon>Trichinellida</taxon>
        <taxon>Trichinellidae</taxon>
        <taxon>Trichinella</taxon>
    </lineage>
</organism>
<dbReference type="Proteomes" id="UP000054815">
    <property type="component" value="Unassembled WGS sequence"/>
</dbReference>
<name>A0A0V0XFA6_TRIPS</name>
<sequence>MHHRRYGVQSLIPDLPDRGSTLWEFLFWAASRVVPSSPANVVPSMVVVVCPSQSLLSTEIAPTPSSAR</sequence>
<evidence type="ECO:0000313" key="1">
    <source>
        <dbReference type="EMBL" id="KRX86698.1"/>
    </source>
</evidence>
<reference evidence="1 2" key="1">
    <citation type="submission" date="2015-01" db="EMBL/GenBank/DDBJ databases">
        <title>Evolution of Trichinella species and genotypes.</title>
        <authorList>
            <person name="Korhonen P.K."/>
            <person name="Edoardo P."/>
            <person name="Giuseppe L.R."/>
            <person name="Gasser R.B."/>
        </authorList>
    </citation>
    <scope>NUCLEOTIDE SEQUENCE [LARGE SCALE GENOMIC DNA]</scope>
    <source>
        <strain evidence="1">ISS141</strain>
    </source>
</reference>
<dbReference type="EMBL" id="JYDU01000346">
    <property type="protein sequence ID" value="KRX86698.1"/>
    <property type="molecule type" value="Genomic_DNA"/>
</dbReference>